<dbReference type="AlphaFoldDB" id="A0A327NRG6"/>
<evidence type="ECO:0000259" key="1">
    <source>
        <dbReference type="SMART" id="SM00471"/>
    </source>
</evidence>
<dbReference type="SUPFAM" id="SSF109604">
    <property type="entry name" value="HD-domain/PDEase-like"/>
    <property type="match status" value="1"/>
</dbReference>
<reference evidence="2 3" key="1">
    <citation type="submission" date="2018-06" db="EMBL/GenBank/DDBJ databases">
        <title>Spirosoma sp. HMF3257 Genome sequencing and assembly.</title>
        <authorList>
            <person name="Kang H."/>
            <person name="Cha I."/>
            <person name="Kim H."/>
            <person name="Kang J."/>
            <person name="Joh K."/>
        </authorList>
    </citation>
    <scope>NUCLEOTIDE SEQUENCE [LARGE SCALE GENOMIC DNA]</scope>
    <source>
        <strain evidence="2 3">HMF3257</strain>
    </source>
</reference>
<feature type="domain" description="HD/PDEase" evidence="1">
    <location>
        <begin position="22"/>
        <end position="136"/>
    </location>
</feature>
<name>A0A327NRG6_9BACT</name>
<accession>A0A327NRG6</accession>
<evidence type="ECO:0000313" key="3">
    <source>
        <dbReference type="Proteomes" id="UP000249016"/>
    </source>
</evidence>
<dbReference type="GO" id="GO:0016787">
    <property type="term" value="F:hydrolase activity"/>
    <property type="evidence" value="ECO:0007669"/>
    <property type="project" value="UniProtKB-KW"/>
</dbReference>
<sequence length="191" mass="21927">MQIQAACAYIIGELTSRLVPQLTYHSVQHTHDVAEQADRIARAEGINDDESLNLLKTAAYYHDAGFLVTYDEHEVESCQLAMRSLPAFGYTPEQIDQICQMIRATRTPQTPTTLLGAILCDADLDYLGRDDYYQISQTLLTEWIAYNRLADPARWPHIQRSFLTNHQYFTSTNQQLREPYKQQIIAAIRTE</sequence>
<dbReference type="InterPro" id="IPR003607">
    <property type="entry name" value="HD/PDEase_dom"/>
</dbReference>
<gene>
    <name evidence="2" type="ORF">HMF3257_33880</name>
</gene>
<protein>
    <submittedName>
        <fullName evidence="2">Metal-dependent phosphohydrolase</fullName>
    </submittedName>
</protein>
<dbReference type="Gene3D" id="1.10.3210.10">
    <property type="entry name" value="Hypothetical protein af1432"/>
    <property type="match status" value="1"/>
</dbReference>
<dbReference type="SMART" id="SM00471">
    <property type="entry name" value="HDc"/>
    <property type="match status" value="1"/>
</dbReference>
<dbReference type="OrthoDB" id="5728337at2"/>
<comment type="caution">
    <text evidence="2">The sequence shown here is derived from an EMBL/GenBank/DDBJ whole genome shotgun (WGS) entry which is preliminary data.</text>
</comment>
<dbReference type="Proteomes" id="UP000249016">
    <property type="component" value="Unassembled WGS sequence"/>
</dbReference>
<organism evidence="2 3">
    <name type="scientific">Spirosoma telluris</name>
    <dbReference type="NCBI Taxonomy" id="2183553"/>
    <lineage>
        <taxon>Bacteria</taxon>
        <taxon>Pseudomonadati</taxon>
        <taxon>Bacteroidota</taxon>
        <taxon>Cytophagia</taxon>
        <taxon>Cytophagales</taxon>
        <taxon>Cytophagaceae</taxon>
        <taxon>Spirosoma</taxon>
    </lineage>
</organism>
<dbReference type="Pfam" id="PF01966">
    <property type="entry name" value="HD"/>
    <property type="match status" value="1"/>
</dbReference>
<dbReference type="RefSeq" id="WP_111348974.1">
    <property type="nucleotide sequence ID" value="NZ_QLII01000001.1"/>
</dbReference>
<proteinExistence type="predicted"/>
<keyword evidence="2" id="KW-0378">Hydrolase</keyword>
<evidence type="ECO:0000313" key="2">
    <source>
        <dbReference type="EMBL" id="RAI77872.1"/>
    </source>
</evidence>
<dbReference type="InterPro" id="IPR006674">
    <property type="entry name" value="HD_domain"/>
</dbReference>
<dbReference type="EMBL" id="QLII01000001">
    <property type="protein sequence ID" value="RAI77872.1"/>
    <property type="molecule type" value="Genomic_DNA"/>
</dbReference>
<dbReference type="CDD" id="cd00077">
    <property type="entry name" value="HDc"/>
    <property type="match status" value="1"/>
</dbReference>
<keyword evidence="3" id="KW-1185">Reference proteome</keyword>